<organism evidence="2 3">
    <name type="scientific">Blastococcus colisei</name>
    <dbReference type="NCBI Taxonomy" id="1564162"/>
    <lineage>
        <taxon>Bacteria</taxon>
        <taxon>Bacillati</taxon>
        <taxon>Actinomycetota</taxon>
        <taxon>Actinomycetes</taxon>
        <taxon>Geodermatophilales</taxon>
        <taxon>Geodermatophilaceae</taxon>
        <taxon>Blastococcus</taxon>
    </lineage>
</organism>
<dbReference type="NCBIfam" id="NF038353">
    <property type="entry name" value="FxLYD_dom"/>
    <property type="match status" value="1"/>
</dbReference>
<dbReference type="AlphaFoldDB" id="A0A543PJP1"/>
<dbReference type="InterPro" id="IPR047676">
    <property type="entry name" value="FxLYD_dom"/>
</dbReference>
<comment type="caution">
    <text evidence="2">The sequence shown here is derived from an EMBL/GenBank/DDBJ whole genome shotgun (WGS) entry which is preliminary data.</text>
</comment>
<protein>
    <submittedName>
        <fullName evidence="2">Putative nucleotide-binding protein with TIR-like domain</fullName>
    </submittedName>
</protein>
<feature type="domain" description="CD-NTase-associated protein 12/Pycsar effector protein TIR" evidence="1">
    <location>
        <begin position="225"/>
        <end position="355"/>
    </location>
</feature>
<evidence type="ECO:0000313" key="2">
    <source>
        <dbReference type="EMBL" id="TQN44294.1"/>
    </source>
</evidence>
<accession>A0A543PJP1</accession>
<reference evidence="2 3" key="1">
    <citation type="submission" date="2019-06" db="EMBL/GenBank/DDBJ databases">
        <title>Sequencing the genomes of 1000 actinobacteria strains.</title>
        <authorList>
            <person name="Klenk H.-P."/>
        </authorList>
    </citation>
    <scope>NUCLEOTIDE SEQUENCE [LARGE SCALE GENOMIC DNA]</scope>
    <source>
        <strain evidence="2 3">DSM 46837</strain>
    </source>
</reference>
<keyword evidence="3" id="KW-1185">Reference proteome</keyword>
<evidence type="ECO:0000313" key="3">
    <source>
        <dbReference type="Proteomes" id="UP000319865"/>
    </source>
</evidence>
<dbReference type="GO" id="GO:0050135">
    <property type="term" value="F:NADP+ nucleosidase activity"/>
    <property type="evidence" value="ECO:0007669"/>
    <property type="project" value="InterPro"/>
</dbReference>
<dbReference type="Pfam" id="PF10137">
    <property type="entry name" value="CAP12-PCTIR_TIR"/>
    <property type="match status" value="1"/>
</dbReference>
<dbReference type="InterPro" id="IPR019302">
    <property type="entry name" value="CAP12/PCTIR_TIR_dom"/>
</dbReference>
<gene>
    <name evidence="2" type="ORF">FHU33_3792</name>
</gene>
<evidence type="ECO:0000259" key="1">
    <source>
        <dbReference type="Pfam" id="PF10137"/>
    </source>
</evidence>
<proteinExistence type="predicted"/>
<sequence length="515" mass="55467">MPKPGSDDGRRLVQGVWDVFEQLGNWPTVGQVANRLDRLHDLAFEEALPDVPAPLLYGVHPGRVTSDEETVGLTVAGAAAAEGSAEYLRLVVAAVALAAQMQRAWEPPADDREAELAFTASDLAREVQQPVADRALLLARVGALLRTENWGWKAASHGVAPDAWSFSIDRSVRRFRGVADVEDFWTRAHPPSQTLGGADAPPLSVVAARGTGQPDSRSSVSNRIIFLVHGRDHKARDALIELLRAFDLRVVTWREAASRARGGGTPYTGDIVRAGMNMADAVVVLLTPDDVGYVRPVFRQDRDGPDELRPTGQARLNVIFEAGMAMALGRERVVIVEVGATRDLSDTAGIHTIRLRDDVESRRDFAARLRDAGLTVDTEGEQWRTVGTFDRPPLIVSDLSVESAAPQDRSGQAADHTEQQLETIRLTDTLVASRLRRLDTPFSTDVVGELTNESSTALNVVLLGATFLDGAGRIVGTADGAVNGLPGGAAKSFRLTSLGMIQDATSFKVQSNGQM</sequence>
<dbReference type="Proteomes" id="UP000319865">
    <property type="component" value="Unassembled WGS sequence"/>
</dbReference>
<name>A0A543PJP1_9ACTN</name>
<dbReference type="EMBL" id="VFQE01000001">
    <property type="protein sequence ID" value="TQN44294.1"/>
    <property type="molecule type" value="Genomic_DNA"/>
</dbReference>